<dbReference type="EMBL" id="CAKKNE010000003">
    <property type="protein sequence ID" value="CAH0372456.1"/>
    <property type="molecule type" value="Genomic_DNA"/>
</dbReference>
<dbReference type="Gene3D" id="3.40.50.11350">
    <property type="match status" value="1"/>
</dbReference>
<organism evidence="1 2">
    <name type="scientific">Pelagomonas calceolata</name>
    <dbReference type="NCBI Taxonomy" id="35677"/>
    <lineage>
        <taxon>Eukaryota</taxon>
        <taxon>Sar</taxon>
        <taxon>Stramenopiles</taxon>
        <taxon>Ochrophyta</taxon>
        <taxon>Pelagophyceae</taxon>
        <taxon>Pelagomonadales</taxon>
        <taxon>Pelagomonadaceae</taxon>
        <taxon>Pelagomonas</taxon>
    </lineage>
</organism>
<keyword evidence="2" id="KW-1185">Reference proteome</keyword>
<reference evidence="1" key="1">
    <citation type="submission" date="2021-11" db="EMBL/GenBank/DDBJ databases">
        <authorList>
            <consortium name="Genoscope - CEA"/>
            <person name="William W."/>
        </authorList>
    </citation>
    <scope>NUCLEOTIDE SEQUENCE</scope>
</reference>
<proteinExistence type="predicted"/>
<protein>
    <submittedName>
        <fullName evidence="1">Uncharacterized protein</fullName>
    </submittedName>
</protein>
<comment type="caution">
    <text evidence="1">The sequence shown here is derived from an EMBL/GenBank/DDBJ whole genome shotgun (WGS) entry which is preliminary data.</text>
</comment>
<evidence type="ECO:0000313" key="2">
    <source>
        <dbReference type="Proteomes" id="UP000789595"/>
    </source>
</evidence>
<dbReference type="Proteomes" id="UP000789595">
    <property type="component" value="Unassembled WGS sequence"/>
</dbReference>
<sequence>MRAVTTALLPRAAPLLAALGAAQHHGRFSRRFHARPSFAGQERTWRADRPVGLDGVNRSWLPSPTELEAQPLVRRSKQFARDLRNWGRYAKALRCVACNAPVTEVRTPCVGLGSLVVSFAQAYARAVAAGNTTRLVQDQCGWFAKDQSRSCSELFGCYAPSLQEACPPEACGVLAKPSGVKLLRKWGPTLHFSAVLYLALHGHLGLNREAPPPLGRADCAVVHVRRGDACVNTNRRCHSNDEYVEAARQLKDAYGLESLRVVSDDGNLPLDRWRRLGYDVEVLSRSEAYDVSRSVAGAAKSLRDHFPEKRMARGELGPTATQDALRDMLGPRTLECRRAFVGSFSASMSKAIFAQLLIRHRRVPPFVSVGGCVRQARFFDADAEEYPRCAASPPTEAERRRNRAAALRERRERFGRVQNRDTLRDPPVCAARLLGKRGVLAVAGADLGAAAATVFFTAVVNHALHAERFDLLPWASLGLADNPLVYDRGRHDGKQGLWATYFEPLESVALRRAFDDGTIADPRDPERGDVVCATLRAPELCAELDTCPRVASSVAQFFNKTVNASQVPVFRKSGQWRLWMHKKAPWNVRAWYYGPKRTLPRNLTTYNASWFASQRSRAHRALQKYVRFRADVVKRAAEVLDALASSKETDLLAVQAGASKCLVGVHARGTDADGRRSVQPVEAYVAVLAPVCSQLGSALAVYVATDDVAIASHPRWRALSCRVAVASGVRRGSDGKAAFEVHKDRHATNVEVLTDVAVLSSADALVHGASAVSEAAQWLAWPRLHGASAHLEFPHASRVITTRLVEACAASASSQWVARLRAWTLAPLGEAPTSSASGAVV</sequence>
<accession>A0A8J2SKB4</accession>
<dbReference type="PANTHER" id="PTHR13132:SF29">
    <property type="entry name" value="ALPHA-(1,6)-FUCOSYLTRANSFERASE"/>
    <property type="match status" value="1"/>
</dbReference>
<dbReference type="OrthoDB" id="2014825at2759"/>
<dbReference type="GO" id="GO:0046921">
    <property type="term" value="F:alpha-(1-&gt;6)-fucosyltransferase activity"/>
    <property type="evidence" value="ECO:0007669"/>
    <property type="project" value="TreeGrafter"/>
</dbReference>
<name>A0A8J2SKB4_9STRA</name>
<dbReference type="PANTHER" id="PTHR13132">
    <property type="entry name" value="ALPHA- 1,6 -FUCOSYLTRANSFERASE"/>
    <property type="match status" value="1"/>
</dbReference>
<dbReference type="AlphaFoldDB" id="A0A8J2SKB4"/>
<dbReference type="GO" id="GO:0006487">
    <property type="term" value="P:protein N-linked glycosylation"/>
    <property type="evidence" value="ECO:0007669"/>
    <property type="project" value="TreeGrafter"/>
</dbReference>
<gene>
    <name evidence="1" type="ORF">PECAL_3P24550</name>
</gene>
<evidence type="ECO:0000313" key="1">
    <source>
        <dbReference type="EMBL" id="CAH0372456.1"/>
    </source>
</evidence>